<dbReference type="InterPro" id="IPR038764">
    <property type="entry name" value="GNAT_N_AcTrfase_prd"/>
</dbReference>
<dbReference type="Proteomes" id="UP000198415">
    <property type="component" value="Unassembled WGS sequence"/>
</dbReference>
<sequence length="257" mass="28555">MEEFEQAVGVLCRVWGAESPVDLINASTLRAMSMARNYVAGVFVLGRMVGAAVAFRGPDHLHLHIAGVLPGHQDLGLGYLLMEHERKWASKAKFKSIQWTFDPLVRRNAHFYLTKFNTSVQGYERNLYGSLNDGLNDGDETDRLLISWDLASDSAPGGPEPVDAPFNPDFFWDYAQSTVALHALQDGAVLLVPTPADVEALRIKDPGLARVWREGVRAGFEKARDDGYEVTGFSPDGWYVLRPRRIPAPPEHSPRRG</sequence>
<dbReference type="PANTHER" id="PTHR41700">
    <property type="entry name" value="GCN5-RELATED N-ACETYLTRANSFERASE"/>
    <property type="match status" value="1"/>
</dbReference>
<dbReference type="AlphaFoldDB" id="A0A238WL42"/>
<dbReference type="Gene3D" id="3.40.630.30">
    <property type="match status" value="1"/>
</dbReference>
<dbReference type="PANTHER" id="PTHR41700:SF1">
    <property type="entry name" value="N-ACETYLTRANSFERASE DOMAIN-CONTAINING PROTEIN"/>
    <property type="match status" value="1"/>
</dbReference>
<keyword evidence="3" id="KW-1185">Reference proteome</keyword>
<proteinExistence type="predicted"/>
<dbReference type="InterPro" id="IPR016181">
    <property type="entry name" value="Acyl_CoA_acyltransferase"/>
</dbReference>
<evidence type="ECO:0000313" key="3">
    <source>
        <dbReference type="Proteomes" id="UP000198415"/>
    </source>
</evidence>
<dbReference type="Pfam" id="PF00583">
    <property type="entry name" value="Acetyltransf_1"/>
    <property type="match status" value="1"/>
</dbReference>
<gene>
    <name evidence="2" type="ORF">SAMN06264365_102582</name>
</gene>
<organism evidence="2 3">
    <name type="scientific">Actinoplanes regularis</name>
    <dbReference type="NCBI Taxonomy" id="52697"/>
    <lineage>
        <taxon>Bacteria</taxon>
        <taxon>Bacillati</taxon>
        <taxon>Actinomycetota</taxon>
        <taxon>Actinomycetes</taxon>
        <taxon>Micromonosporales</taxon>
        <taxon>Micromonosporaceae</taxon>
        <taxon>Actinoplanes</taxon>
    </lineage>
</organism>
<dbReference type="InterPro" id="IPR000182">
    <property type="entry name" value="GNAT_dom"/>
</dbReference>
<protein>
    <submittedName>
        <fullName evidence="2">Predicted acetyltransferase, GNAT superfamily</fullName>
    </submittedName>
</protein>
<dbReference type="SUPFAM" id="SSF55729">
    <property type="entry name" value="Acyl-CoA N-acyltransferases (Nat)"/>
    <property type="match status" value="1"/>
</dbReference>
<dbReference type="CDD" id="cd04301">
    <property type="entry name" value="NAT_SF"/>
    <property type="match status" value="1"/>
</dbReference>
<dbReference type="EMBL" id="FZNR01000002">
    <property type="protein sequence ID" value="SNR46409.1"/>
    <property type="molecule type" value="Genomic_DNA"/>
</dbReference>
<accession>A0A238WL42</accession>
<feature type="domain" description="N-acetyltransferase" evidence="1">
    <location>
        <begin position="1"/>
        <end position="142"/>
    </location>
</feature>
<keyword evidence="2" id="KW-0808">Transferase</keyword>
<dbReference type="GO" id="GO:0016747">
    <property type="term" value="F:acyltransferase activity, transferring groups other than amino-acyl groups"/>
    <property type="evidence" value="ECO:0007669"/>
    <property type="project" value="InterPro"/>
</dbReference>
<name>A0A238WL42_9ACTN</name>
<reference evidence="2 3" key="1">
    <citation type="submission" date="2017-06" db="EMBL/GenBank/DDBJ databases">
        <authorList>
            <person name="Kim H.J."/>
            <person name="Triplett B.A."/>
        </authorList>
    </citation>
    <scope>NUCLEOTIDE SEQUENCE [LARGE SCALE GENOMIC DNA]</scope>
    <source>
        <strain evidence="2 3">DSM 43151</strain>
    </source>
</reference>
<evidence type="ECO:0000313" key="2">
    <source>
        <dbReference type="EMBL" id="SNR46409.1"/>
    </source>
</evidence>
<evidence type="ECO:0000259" key="1">
    <source>
        <dbReference type="PROSITE" id="PS51186"/>
    </source>
</evidence>
<dbReference type="PROSITE" id="PS51186">
    <property type="entry name" value="GNAT"/>
    <property type="match status" value="1"/>
</dbReference>